<organism evidence="3 4">
    <name type="scientific">Lacrimispora algidixylanolytica</name>
    <dbReference type="NCBI Taxonomy" id="94868"/>
    <lineage>
        <taxon>Bacteria</taxon>
        <taxon>Bacillati</taxon>
        <taxon>Bacillota</taxon>
        <taxon>Clostridia</taxon>
        <taxon>Lachnospirales</taxon>
        <taxon>Lachnospiraceae</taxon>
        <taxon>Lacrimispora</taxon>
    </lineage>
</organism>
<protein>
    <recommendedName>
        <fullName evidence="1">Electron transfer flavoprotein small subunit</fullName>
    </recommendedName>
</protein>
<evidence type="ECO:0000313" key="3">
    <source>
        <dbReference type="EMBL" id="RKD30250.1"/>
    </source>
</evidence>
<dbReference type="PANTHER" id="PTHR21294:SF17">
    <property type="entry name" value="PROTEIN FIXA"/>
    <property type="match status" value="1"/>
</dbReference>
<accession>A0A419SYB4</accession>
<reference evidence="3 4" key="1">
    <citation type="submission" date="2016-08" db="EMBL/GenBank/DDBJ databases">
        <title>A new outlook on sporulation: Clostridium algidixylanolyticum.</title>
        <authorList>
            <person name="Poppleton D.I."/>
            <person name="Gribaldo S."/>
        </authorList>
    </citation>
    <scope>NUCLEOTIDE SEQUENCE [LARGE SCALE GENOMIC DNA]</scope>
    <source>
        <strain evidence="3 4">SPL73</strain>
    </source>
</reference>
<evidence type="ECO:0000256" key="1">
    <source>
        <dbReference type="ARBA" id="ARBA00042002"/>
    </source>
</evidence>
<dbReference type="Gene3D" id="3.40.50.620">
    <property type="entry name" value="HUPs"/>
    <property type="match status" value="1"/>
</dbReference>
<dbReference type="InterPro" id="IPR012255">
    <property type="entry name" value="ETF_b"/>
</dbReference>
<feature type="domain" description="Electron transfer flavoprotein alpha/beta-subunit N-terminal" evidence="2">
    <location>
        <begin position="20"/>
        <end position="211"/>
    </location>
</feature>
<dbReference type="SMART" id="SM00893">
    <property type="entry name" value="ETF"/>
    <property type="match status" value="1"/>
</dbReference>
<dbReference type="RefSeq" id="WP_120197773.1">
    <property type="nucleotide sequence ID" value="NZ_MCIA01000031.1"/>
</dbReference>
<proteinExistence type="predicted"/>
<gene>
    <name evidence="3" type="ORF">BET01_06550</name>
</gene>
<dbReference type="InterPro" id="IPR014730">
    <property type="entry name" value="ETF_a/b_N"/>
</dbReference>
<dbReference type="InterPro" id="IPR014729">
    <property type="entry name" value="Rossmann-like_a/b/a_fold"/>
</dbReference>
<evidence type="ECO:0000313" key="4">
    <source>
        <dbReference type="Proteomes" id="UP000284277"/>
    </source>
</evidence>
<evidence type="ECO:0000259" key="2">
    <source>
        <dbReference type="SMART" id="SM00893"/>
    </source>
</evidence>
<sequence length="259" mass="29078">MYIIVCVKQVKNYNLEKRKTSANSGSNDMFHNPVDLMALAWAMKLKQMYGFKVITISMGPLNAKSQVRLLYSYGVDRAVLLSSKTLAGSDTYATSYALGELIRNYFSDYSMILCGDKTLDSETGQVPHSLAMALGVSSYSNIVEILRKEDCFEVTCEVESDRVKMTEKDKLLCTVTQGPKDYVNLPAIKNIIDSESKEVEILTSKDLKVKDEVVGQKGSYTKVISLHEKNFVTRRKQQNIVFSEEKMGMLMKVILGESL</sequence>
<keyword evidence="4" id="KW-1185">Reference proteome</keyword>
<dbReference type="AlphaFoldDB" id="A0A419SYB4"/>
<dbReference type="PANTHER" id="PTHR21294">
    <property type="entry name" value="ELECTRON TRANSFER FLAVOPROTEIN BETA-SUBUNIT"/>
    <property type="match status" value="1"/>
</dbReference>
<name>A0A419SYB4_9FIRM</name>
<comment type="caution">
    <text evidence="3">The sequence shown here is derived from an EMBL/GenBank/DDBJ whole genome shotgun (WGS) entry which is preliminary data.</text>
</comment>
<dbReference type="Pfam" id="PF01012">
    <property type="entry name" value="ETF"/>
    <property type="match status" value="1"/>
</dbReference>
<dbReference type="EMBL" id="MCIA01000031">
    <property type="protein sequence ID" value="RKD30250.1"/>
    <property type="molecule type" value="Genomic_DNA"/>
</dbReference>
<dbReference type="SUPFAM" id="SSF52402">
    <property type="entry name" value="Adenine nucleotide alpha hydrolases-like"/>
    <property type="match status" value="1"/>
</dbReference>
<dbReference type="Proteomes" id="UP000284277">
    <property type="component" value="Unassembled WGS sequence"/>
</dbReference>
<dbReference type="OrthoDB" id="9804960at2"/>
<dbReference type="GO" id="GO:0009055">
    <property type="term" value="F:electron transfer activity"/>
    <property type="evidence" value="ECO:0007669"/>
    <property type="project" value="InterPro"/>
</dbReference>